<keyword evidence="3" id="KW-1185">Reference proteome</keyword>
<feature type="region of interest" description="Disordered" evidence="1">
    <location>
        <begin position="58"/>
        <end position="77"/>
    </location>
</feature>
<proteinExistence type="predicted"/>
<reference evidence="2" key="2">
    <citation type="journal article" date="2023" name="Int. J. Mol. Sci.">
        <title>De Novo Assembly and Annotation of 11 Diverse Shrub Willow (Salix) Genomes Reveals Novel Gene Organization in Sex-Linked Regions.</title>
        <authorList>
            <person name="Hyden B."/>
            <person name="Feng K."/>
            <person name="Yates T.B."/>
            <person name="Jawdy S."/>
            <person name="Cereghino C."/>
            <person name="Smart L.B."/>
            <person name="Muchero W."/>
        </authorList>
    </citation>
    <scope>NUCLEOTIDE SEQUENCE</scope>
    <source>
        <tissue evidence="2">Shoot tip</tissue>
    </source>
</reference>
<reference evidence="2" key="1">
    <citation type="submission" date="2022-10" db="EMBL/GenBank/DDBJ databases">
        <authorList>
            <person name="Hyden B.L."/>
            <person name="Feng K."/>
            <person name="Yates T."/>
            <person name="Jawdy S."/>
            <person name="Smart L.B."/>
            <person name="Muchero W."/>
        </authorList>
    </citation>
    <scope>NUCLEOTIDE SEQUENCE</scope>
    <source>
        <tissue evidence="2">Shoot tip</tissue>
    </source>
</reference>
<comment type="caution">
    <text evidence="2">The sequence shown here is derived from an EMBL/GenBank/DDBJ whole genome shotgun (WGS) entry which is preliminary data.</text>
</comment>
<sequence>MPGITARRSPPPTCEAPSSPRPDLPSRAIEARRNMGQPDPRYNVLGCYAAIALLARTRDPNPLLPGLPPARERQSAT</sequence>
<evidence type="ECO:0000313" key="2">
    <source>
        <dbReference type="EMBL" id="KAJ6322016.1"/>
    </source>
</evidence>
<evidence type="ECO:0000313" key="3">
    <source>
        <dbReference type="Proteomes" id="UP001141253"/>
    </source>
</evidence>
<feature type="compositionally biased region" description="Pro residues" evidence="1">
    <location>
        <begin position="9"/>
        <end position="23"/>
    </location>
</feature>
<gene>
    <name evidence="2" type="ORF">OIU77_011989</name>
</gene>
<dbReference type="Proteomes" id="UP001141253">
    <property type="component" value="Chromosome 8"/>
</dbReference>
<protein>
    <submittedName>
        <fullName evidence="2">Uncharacterized protein</fullName>
    </submittedName>
</protein>
<feature type="region of interest" description="Disordered" evidence="1">
    <location>
        <begin position="1"/>
        <end position="26"/>
    </location>
</feature>
<dbReference type="EMBL" id="JAPFFI010000023">
    <property type="protein sequence ID" value="KAJ6322016.1"/>
    <property type="molecule type" value="Genomic_DNA"/>
</dbReference>
<name>A0ABQ9A3T3_9ROSI</name>
<accession>A0ABQ9A3T3</accession>
<evidence type="ECO:0000256" key="1">
    <source>
        <dbReference type="SAM" id="MobiDB-lite"/>
    </source>
</evidence>
<organism evidence="2 3">
    <name type="scientific">Salix suchowensis</name>
    <dbReference type="NCBI Taxonomy" id="1278906"/>
    <lineage>
        <taxon>Eukaryota</taxon>
        <taxon>Viridiplantae</taxon>
        <taxon>Streptophyta</taxon>
        <taxon>Embryophyta</taxon>
        <taxon>Tracheophyta</taxon>
        <taxon>Spermatophyta</taxon>
        <taxon>Magnoliopsida</taxon>
        <taxon>eudicotyledons</taxon>
        <taxon>Gunneridae</taxon>
        <taxon>Pentapetalae</taxon>
        <taxon>rosids</taxon>
        <taxon>fabids</taxon>
        <taxon>Malpighiales</taxon>
        <taxon>Salicaceae</taxon>
        <taxon>Saliceae</taxon>
        <taxon>Salix</taxon>
    </lineage>
</organism>